<dbReference type="GO" id="GO:0009888">
    <property type="term" value="P:tissue development"/>
    <property type="evidence" value="ECO:0007669"/>
    <property type="project" value="UniProtKB-ARBA"/>
</dbReference>
<dbReference type="GO" id="GO:0016607">
    <property type="term" value="C:nuclear speck"/>
    <property type="evidence" value="ECO:0007669"/>
    <property type="project" value="UniProtKB-SubCell"/>
</dbReference>
<dbReference type="GO" id="GO:0005524">
    <property type="term" value="F:ATP binding"/>
    <property type="evidence" value="ECO:0007669"/>
    <property type="project" value="UniProtKB-UniRule"/>
</dbReference>
<dbReference type="GO" id="GO:0033147">
    <property type="term" value="P:negative regulation of intracellular estrogen receptor signaling pathway"/>
    <property type="evidence" value="ECO:0007669"/>
    <property type="project" value="Ensembl"/>
</dbReference>
<keyword evidence="14 25" id="KW-0067">ATP-binding</keyword>
<feature type="region of interest" description="Disordered" evidence="26">
    <location>
        <begin position="619"/>
        <end position="699"/>
    </location>
</feature>
<evidence type="ECO:0000256" key="2">
    <source>
        <dbReference type="ARBA" id="ARBA00004324"/>
    </source>
</evidence>
<feature type="region of interest" description="Disordered" evidence="26">
    <location>
        <begin position="1138"/>
        <end position="1274"/>
    </location>
</feature>
<evidence type="ECO:0000313" key="28">
    <source>
        <dbReference type="Ensembl" id="ENSCGRP00001023186.1"/>
    </source>
</evidence>
<keyword evidence="16" id="KW-0508">mRNA splicing</keyword>
<evidence type="ECO:0000256" key="16">
    <source>
        <dbReference type="ARBA" id="ARBA00023187"/>
    </source>
</evidence>
<evidence type="ECO:0000256" key="15">
    <source>
        <dbReference type="ARBA" id="ARBA00022949"/>
    </source>
</evidence>
<evidence type="ECO:0000256" key="1">
    <source>
        <dbReference type="ARBA" id="ARBA00004246"/>
    </source>
</evidence>
<evidence type="ECO:0000256" key="22">
    <source>
        <dbReference type="ARBA" id="ARBA00048312"/>
    </source>
</evidence>
<feature type="compositionally biased region" description="Polar residues" evidence="26">
    <location>
        <begin position="984"/>
        <end position="996"/>
    </location>
</feature>
<dbReference type="InterPro" id="IPR050108">
    <property type="entry name" value="CDK"/>
</dbReference>
<keyword evidence="12 25" id="KW-0547">Nucleotide-binding</keyword>
<dbReference type="GO" id="GO:0004707">
    <property type="term" value="F:MAP kinase activity"/>
    <property type="evidence" value="ECO:0007669"/>
    <property type="project" value="UniProtKB-EC"/>
</dbReference>
<feature type="binding site" evidence="25">
    <location>
        <position position="752"/>
    </location>
    <ligand>
        <name>ATP</name>
        <dbReference type="ChEBI" id="CHEBI:30616"/>
    </ligand>
</feature>
<dbReference type="GO" id="GO:0005770">
    <property type="term" value="C:late endosome"/>
    <property type="evidence" value="ECO:0007669"/>
    <property type="project" value="UniProtKB-ARBA"/>
</dbReference>
<dbReference type="InterPro" id="IPR017441">
    <property type="entry name" value="Protein_kinase_ATP_BS"/>
</dbReference>
<dbReference type="GO" id="GO:0006397">
    <property type="term" value="P:mRNA processing"/>
    <property type="evidence" value="ECO:0007669"/>
    <property type="project" value="UniProtKB-KW"/>
</dbReference>
<comment type="subcellular location">
    <subcellularLocation>
        <location evidence="1">Cell junction</location>
        <location evidence="1">Focal adhesion</location>
    </subcellularLocation>
    <subcellularLocation>
        <location evidence="3">Membrane</location>
        <location evidence="3">Caveola</location>
    </subcellularLocation>
    <subcellularLocation>
        <location evidence="2">Nucleus speckle</location>
    </subcellularLocation>
</comment>
<comment type="catalytic activity">
    <reaction evidence="20">
        <text>L-threonyl-[protein] + ATP = O-phospho-L-threonyl-[protein] + ADP + H(+)</text>
        <dbReference type="Rhea" id="RHEA:46608"/>
        <dbReference type="Rhea" id="RHEA-COMP:11060"/>
        <dbReference type="Rhea" id="RHEA-COMP:11605"/>
        <dbReference type="ChEBI" id="CHEBI:15378"/>
        <dbReference type="ChEBI" id="CHEBI:30013"/>
        <dbReference type="ChEBI" id="CHEBI:30616"/>
        <dbReference type="ChEBI" id="CHEBI:61977"/>
        <dbReference type="ChEBI" id="CHEBI:456216"/>
        <dbReference type="EC" id="2.7.11.24"/>
    </reaction>
</comment>
<dbReference type="GO" id="GO:0051493">
    <property type="term" value="P:regulation of cytoskeleton organization"/>
    <property type="evidence" value="ECO:0007669"/>
    <property type="project" value="UniProtKB-ARBA"/>
</dbReference>
<dbReference type="GO" id="GO:0008024">
    <property type="term" value="C:cyclin/CDK positive transcription elongation factor complex"/>
    <property type="evidence" value="ECO:0007669"/>
    <property type="project" value="TreeGrafter"/>
</dbReference>
<evidence type="ECO:0000256" key="21">
    <source>
        <dbReference type="ARBA" id="ARBA00047811"/>
    </source>
</evidence>
<feature type="compositionally biased region" description="Polar residues" evidence="26">
    <location>
        <begin position="1074"/>
        <end position="1084"/>
    </location>
</feature>
<feature type="compositionally biased region" description="Basic residues" evidence="26">
    <location>
        <begin position="195"/>
        <end position="204"/>
    </location>
</feature>
<dbReference type="GO" id="GO:0006366">
    <property type="term" value="P:transcription by RNA polymerase II"/>
    <property type="evidence" value="ECO:0007669"/>
    <property type="project" value="Ensembl"/>
</dbReference>
<dbReference type="InterPro" id="IPR008271">
    <property type="entry name" value="Ser/Thr_kinase_AS"/>
</dbReference>
<evidence type="ECO:0000313" key="29">
    <source>
        <dbReference type="Proteomes" id="UP000694386"/>
    </source>
</evidence>
<reference evidence="28" key="1">
    <citation type="submission" date="2025-08" db="UniProtKB">
        <authorList>
            <consortium name="Ensembl"/>
        </authorList>
    </citation>
    <scope>IDENTIFICATION</scope>
</reference>
<reference evidence="28" key="2">
    <citation type="submission" date="2025-09" db="UniProtKB">
        <authorList>
            <consortium name="Ensembl"/>
        </authorList>
    </citation>
    <scope>IDENTIFICATION</scope>
</reference>
<keyword evidence="10" id="KW-0507">mRNA processing</keyword>
<dbReference type="Gene3D" id="3.30.200.20">
    <property type="entry name" value="Phosphorylase Kinase, domain 1"/>
    <property type="match status" value="1"/>
</dbReference>
<feature type="compositionally biased region" description="Basic and acidic residues" evidence="26">
    <location>
        <begin position="120"/>
        <end position="161"/>
    </location>
</feature>
<dbReference type="GO" id="GO:0030332">
    <property type="term" value="F:cyclin binding"/>
    <property type="evidence" value="ECO:0007669"/>
    <property type="project" value="Ensembl"/>
</dbReference>
<feature type="compositionally biased region" description="Pro residues" evidence="26">
    <location>
        <begin position="666"/>
        <end position="681"/>
    </location>
</feature>
<comment type="catalytic activity">
    <reaction evidence="23">
        <text>L-seryl-[protein] + ATP = O-phospho-L-seryl-[protein] + ADP + H(+)</text>
        <dbReference type="Rhea" id="RHEA:17989"/>
        <dbReference type="Rhea" id="RHEA-COMP:9863"/>
        <dbReference type="Rhea" id="RHEA-COMP:11604"/>
        <dbReference type="ChEBI" id="CHEBI:15378"/>
        <dbReference type="ChEBI" id="CHEBI:29999"/>
        <dbReference type="ChEBI" id="CHEBI:30616"/>
        <dbReference type="ChEBI" id="CHEBI:83421"/>
        <dbReference type="ChEBI" id="CHEBI:456216"/>
        <dbReference type="EC" id="2.7.11.22"/>
    </reaction>
</comment>
<dbReference type="PROSITE" id="PS50011">
    <property type="entry name" value="PROTEIN_KINASE_DOM"/>
    <property type="match status" value="1"/>
</dbReference>
<feature type="compositionally biased region" description="Basic and acidic residues" evidence="26">
    <location>
        <begin position="513"/>
        <end position="522"/>
    </location>
</feature>
<accession>A0A8C2QMG7</accession>
<dbReference type="GO" id="GO:0005769">
    <property type="term" value="C:early endosome"/>
    <property type="evidence" value="ECO:0007669"/>
    <property type="project" value="UniProtKB-ARBA"/>
</dbReference>
<feature type="compositionally biased region" description="Basic and acidic residues" evidence="26">
    <location>
        <begin position="1"/>
        <end position="13"/>
    </location>
</feature>
<comment type="catalytic activity">
    <reaction evidence="21">
        <text>L-threonyl-[protein] + ATP = O-phospho-L-threonyl-[protein] + ADP + H(+)</text>
        <dbReference type="Rhea" id="RHEA:46608"/>
        <dbReference type="Rhea" id="RHEA-COMP:11060"/>
        <dbReference type="Rhea" id="RHEA-COMP:11605"/>
        <dbReference type="ChEBI" id="CHEBI:15378"/>
        <dbReference type="ChEBI" id="CHEBI:30013"/>
        <dbReference type="ChEBI" id="CHEBI:30616"/>
        <dbReference type="ChEBI" id="CHEBI:61977"/>
        <dbReference type="ChEBI" id="CHEBI:456216"/>
        <dbReference type="EC" id="2.7.11.22"/>
    </reaction>
</comment>
<feature type="compositionally biased region" description="Pro residues" evidence="26">
    <location>
        <begin position="531"/>
        <end position="570"/>
    </location>
</feature>
<evidence type="ECO:0000256" key="20">
    <source>
        <dbReference type="ARBA" id="ARBA00047592"/>
    </source>
</evidence>
<feature type="region of interest" description="Disordered" evidence="26">
    <location>
        <begin position="1074"/>
        <end position="1100"/>
    </location>
</feature>
<dbReference type="FunFam" id="3.30.200.20:FF:000074">
    <property type="entry name" value="cyclin-dependent kinase 12 isoform X2"/>
    <property type="match status" value="1"/>
</dbReference>
<feature type="compositionally biased region" description="Basic and acidic residues" evidence="26">
    <location>
        <begin position="225"/>
        <end position="234"/>
    </location>
</feature>
<evidence type="ECO:0000259" key="27">
    <source>
        <dbReference type="PROSITE" id="PS50011"/>
    </source>
</evidence>
<keyword evidence="15" id="KW-0965">Cell junction</keyword>
<dbReference type="GO" id="GO:2000641">
    <property type="term" value="P:regulation of early endosome to late endosome transport"/>
    <property type="evidence" value="ECO:0007669"/>
    <property type="project" value="UniProtKB-ARBA"/>
</dbReference>
<dbReference type="GO" id="GO:0043409">
    <property type="term" value="P:negative regulation of MAPK cascade"/>
    <property type="evidence" value="ECO:0007669"/>
    <property type="project" value="Ensembl"/>
</dbReference>
<comment type="similarity">
    <text evidence="5">Belongs to the protein kinase superfamily. CMGC Ser/Thr protein kinase family. MAP kinase subfamily.</text>
</comment>
<dbReference type="GO" id="GO:0032968">
    <property type="term" value="P:positive regulation of transcription elongation by RNA polymerase II"/>
    <property type="evidence" value="ECO:0007669"/>
    <property type="project" value="Ensembl"/>
</dbReference>
<protein>
    <recommendedName>
        <fullName evidence="18">Cyclin-dependent kinase 12</fullName>
        <ecNumber evidence="8">2.7.11.22</ecNumber>
        <ecNumber evidence="6">2.7.11.23</ecNumber>
        <ecNumber evidence="7">2.7.11.24</ecNumber>
    </recommendedName>
    <alternativeName>
        <fullName evidence="19">Cell division protein kinase 12</fullName>
    </alternativeName>
</protein>
<dbReference type="PANTHER" id="PTHR24056:SF126">
    <property type="entry name" value="CYCLIN-DEPENDENT KINASE 12"/>
    <property type="match status" value="1"/>
</dbReference>
<dbReference type="SMART" id="SM00220">
    <property type="entry name" value="S_TKc"/>
    <property type="match status" value="1"/>
</dbReference>
<evidence type="ECO:0000256" key="8">
    <source>
        <dbReference type="ARBA" id="ARBA00012425"/>
    </source>
</evidence>
<dbReference type="SUPFAM" id="SSF56112">
    <property type="entry name" value="Protein kinase-like (PK-like)"/>
    <property type="match status" value="1"/>
</dbReference>
<evidence type="ECO:0000256" key="10">
    <source>
        <dbReference type="ARBA" id="ARBA00022664"/>
    </source>
</evidence>
<feature type="compositionally biased region" description="Low complexity" evidence="26">
    <location>
        <begin position="312"/>
        <end position="349"/>
    </location>
</feature>
<evidence type="ECO:0000256" key="7">
    <source>
        <dbReference type="ARBA" id="ARBA00012411"/>
    </source>
</evidence>
<dbReference type="PANTHER" id="PTHR24056">
    <property type="entry name" value="CELL DIVISION PROTEIN KINASE"/>
    <property type="match status" value="1"/>
</dbReference>
<keyword evidence="9" id="KW-0723">Serine/threonine-protein kinase</keyword>
<feature type="region of interest" description="Disordered" evidence="26">
    <location>
        <begin position="509"/>
        <end position="607"/>
    </location>
</feature>
<evidence type="ECO:0000256" key="6">
    <source>
        <dbReference type="ARBA" id="ARBA00012409"/>
    </source>
</evidence>
<dbReference type="EC" id="2.7.11.24" evidence="7"/>
<evidence type="ECO:0000256" key="25">
    <source>
        <dbReference type="PROSITE-ProRule" id="PRU10141"/>
    </source>
</evidence>
<dbReference type="GO" id="GO:0032872">
    <property type="term" value="P:regulation of stress-activated MAPK cascade"/>
    <property type="evidence" value="ECO:0007669"/>
    <property type="project" value="UniProtKB-ARBA"/>
</dbReference>
<feature type="compositionally biased region" description="Basic residues" evidence="26">
    <location>
        <begin position="34"/>
        <end position="49"/>
    </location>
</feature>
<organism evidence="28 29">
    <name type="scientific">Cricetulus griseus</name>
    <name type="common">Chinese hamster</name>
    <name type="synonym">Cricetulus barabensis griseus</name>
    <dbReference type="NCBI Taxonomy" id="10029"/>
    <lineage>
        <taxon>Eukaryota</taxon>
        <taxon>Metazoa</taxon>
        <taxon>Chordata</taxon>
        <taxon>Craniata</taxon>
        <taxon>Vertebrata</taxon>
        <taxon>Euteleostomi</taxon>
        <taxon>Mammalia</taxon>
        <taxon>Eutheria</taxon>
        <taxon>Euarchontoglires</taxon>
        <taxon>Glires</taxon>
        <taxon>Rodentia</taxon>
        <taxon>Myomorpha</taxon>
        <taxon>Muroidea</taxon>
        <taxon>Cricetidae</taxon>
        <taxon>Cricetinae</taxon>
        <taxon>Cricetulus</taxon>
    </lineage>
</organism>
<dbReference type="GO" id="GO:0072584">
    <property type="term" value="P:caveolin-mediated endocytosis"/>
    <property type="evidence" value="ECO:0007669"/>
    <property type="project" value="UniProtKB-ARBA"/>
</dbReference>
<dbReference type="GO" id="GO:0008380">
    <property type="term" value="P:RNA splicing"/>
    <property type="evidence" value="ECO:0007669"/>
    <property type="project" value="UniProtKB-KW"/>
</dbReference>
<feature type="compositionally biased region" description="Low complexity" evidence="26">
    <location>
        <begin position="286"/>
        <end position="304"/>
    </location>
</feature>
<feature type="compositionally biased region" description="Acidic residues" evidence="26">
    <location>
        <begin position="72"/>
        <end position="84"/>
    </location>
</feature>
<dbReference type="Ensembl" id="ENSCGRT00001027431.1">
    <property type="protein sequence ID" value="ENSCGRP00001023186.1"/>
    <property type="gene ID" value="ENSCGRG00001021473.1"/>
</dbReference>
<sequence>MPNSERHGGKKDGSGGACGTSQPSSGGGSSNSRERHRLVSKHKRHKSKHSKDMGLVTPEAASLGTVIKPLVEYDDISSDSDTFSDDMAFKLDRRDSDERRGTDRSDRLHRHRHHQHRRSRDLLKTKQTEKEKNQEVSKSGSVKDRISGSSKRSLEGSDDYGKAQISKSSSKESRSSKLHKEKTRKERELKSGHKDRSKSHRKRETPKSYKTVDSPKRRSRSPHRKWSDSSKQDDSPSGASYGQDYDLSPPRSHTSSNYDSYKKSPGGTSRRQSISPPYKEPSAYQSSTRSPSPYSRRQRSVSPYSRRRSSSYERSGSYSGRSPSPYGRRRSSSPFLSKRSLSRSPIPSRKSLKSRSRSPAYSRHSSSHSKKKRSGSRSRHSSISPVRLPLNSSLGAELSRKKKERAAAAAAAKMDGKDSKGSPITLTKKDKVEVKESGLECKKLPRGIKSEKSTTDTELVNVAHSNTEVKNCLDTGKVKVDENLQKHPVKDLKAQGTKDAKPVALKEVIVTSKETETSEKETLPPLVTVTSPPPLPSTTPPPQTPPLPPLPPLPAIPLQPPLPPPQPPCSQIPVSSTSILPSSPHPRTATLSSQTNSQPPVQVSVKTQVSVTAAIPHLKTSTLPPLPLPPLLPGDDDMDSPKEMLPSKPAKKEKEQRTRHLLTDLPLPPELPGGDPSPPDSPEPKAITPPQQPYKKRPKICCPRYGERRQTESDWGKRCVDKFDIIGIIGEGTYGQVYKAKDKDTGELVALKKVRLDNEKEGFPITAIREIKILRQLVHRSVVNMKEIVTDKQDALDFKKDKGAFYLVFEYMDHDLMGLLESGLVHFSEDHIKSFMKQLMEGLDYCHKKNFLHRDIKCSNILLNNSGQIKLADFGLARLYNSEESRPYTNKVITLWYRPPELLLGEERYTPAIDVWSCGCILGELFTKKPIFQANLELAQLELISLPHWQDCHELWSKKRRRQRQSGIVIEELPPSKASRKETTSGTTAEPVKNSSPAPPQPAPVKAEPGPGDAVGLGDITQQLNQSELAVLLNLLQSQTDLSIPQMAQLLNIHSNPEMQQQLEALNQSISALTEASSQQQDSESIAPEESLKEVPSVSVVLPSAEQTTPEASNTPADMQNMLAVLLSQLMKTQEPAGNLEENTNDKNSGPQGPGRTPTMPQEEAAACPPHILPPEKRPPEPPGPPPPPPPPPLVEGDLSSAPQELNPAVTAALLQLLSQPEAEPPGHLPHEHQALRPMEYSTRSHPNRTYGNTDGPEAGFSATDTDERSSGPALTESLVQTLVKNRTFSGSVSHLGESNSYQGTGSVQFPGDQDLRFARVPLTLHSVVGQPFLKSEGNSNSVVHAETKLQNYGELGPGATGANSSGTTLQWGGPAQSSAYGKLYRGAARPPPRGGRGRGVPY</sequence>
<evidence type="ECO:0000256" key="24">
    <source>
        <dbReference type="ARBA" id="ARBA00049280"/>
    </source>
</evidence>
<dbReference type="FunFam" id="1.10.510.10:FF:000624">
    <property type="entry name" value="Mitogen-activated protein kinase"/>
    <property type="match status" value="1"/>
</dbReference>
<dbReference type="GO" id="GO:0004693">
    <property type="term" value="F:cyclin-dependent protein serine/threonine kinase activity"/>
    <property type="evidence" value="ECO:0007669"/>
    <property type="project" value="UniProtKB-EC"/>
</dbReference>
<comment type="similarity">
    <text evidence="4">Belongs to the protein kinase superfamily. CMGC Ser/Thr protein kinase family. CDC2/CDKX subfamily.</text>
</comment>
<evidence type="ECO:0000256" key="12">
    <source>
        <dbReference type="ARBA" id="ARBA00022741"/>
    </source>
</evidence>
<evidence type="ECO:0000256" key="3">
    <source>
        <dbReference type="ARBA" id="ARBA00004345"/>
    </source>
</evidence>
<dbReference type="GO" id="GO:0019901">
    <property type="term" value="F:protein kinase binding"/>
    <property type="evidence" value="ECO:0007669"/>
    <property type="project" value="Ensembl"/>
</dbReference>
<evidence type="ECO:0000256" key="4">
    <source>
        <dbReference type="ARBA" id="ARBA00006485"/>
    </source>
</evidence>
<comment type="catalytic activity">
    <reaction evidence="24">
        <text>[DNA-directed RNA polymerase] + ATP = phospho-[DNA-directed RNA polymerase] + ADP + H(+)</text>
        <dbReference type="Rhea" id="RHEA:10216"/>
        <dbReference type="Rhea" id="RHEA-COMP:11321"/>
        <dbReference type="Rhea" id="RHEA-COMP:11322"/>
        <dbReference type="ChEBI" id="CHEBI:15378"/>
        <dbReference type="ChEBI" id="CHEBI:30616"/>
        <dbReference type="ChEBI" id="CHEBI:43176"/>
        <dbReference type="ChEBI" id="CHEBI:68546"/>
        <dbReference type="ChEBI" id="CHEBI:456216"/>
        <dbReference type="EC" id="2.7.11.23"/>
    </reaction>
</comment>
<feature type="compositionally biased region" description="Basic and acidic residues" evidence="26">
    <location>
        <begin position="183"/>
        <end position="194"/>
    </location>
</feature>
<feature type="region of interest" description="Disordered" evidence="26">
    <location>
        <begin position="967"/>
        <end position="1018"/>
    </location>
</feature>
<evidence type="ECO:0000256" key="5">
    <source>
        <dbReference type="ARBA" id="ARBA00008832"/>
    </source>
</evidence>
<dbReference type="Gene3D" id="1.10.510.10">
    <property type="entry name" value="Transferase(Phosphotransferase) domain 1"/>
    <property type="match status" value="1"/>
</dbReference>
<evidence type="ECO:0000256" key="11">
    <source>
        <dbReference type="ARBA" id="ARBA00022679"/>
    </source>
</evidence>
<dbReference type="InterPro" id="IPR000719">
    <property type="entry name" value="Prot_kinase_dom"/>
</dbReference>
<dbReference type="PROSITE" id="PS00108">
    <property type="entry name" value="PROTEIN_KINASE_ST"/>
    <property type="match status" value="1"/>
</dbReference>
<feature type="region of interest" description="Disordered" evidence="26">
    <location>
        <begin position="1"/>
        <end position="429"/>
    </location>
</feature>
<keyword evidence="13" id="KW-0418">Kinase</keyword>
<feature type="compositionally biased region" description="Basic and acidic residues" evidence="26">
    <location>
        <begin position="87"/>
        <end position="106"/>
    </location>
</feature>
<name>A0A8C2QMG7_CRIGR</name>
<evidence type="ECO:0000256" key="17">
    <source>
        <dbReference type="ARBA" id="ARBA00023242"/>
    </source>
</evidence>
<evidence type="ECO:0000256" key="13">
    <source>
        <dbReference type="ARBA" id="ARBA00022777"/>
    </source>
</evidence>
<proteinExistence type="inferred from homology"/>
<dbReference type="GO" id="GO:0090170">
    <property type="term" value="P:regulation of Golgi inheritance"/>
    <property type="evidence" value="ECO:0007669"/>
    <property type="project" value="UniProtKB-ARBA"/>
</dbReference>
<feature type="compositionally biased region" description="Polar residues" evidence="26">
    <location>
        <begin position="1242"/>
        <end position="1253"/>
    </location>
</feature>
<feature type="compositionally biased region" description="Polar residues" evidence="26">
    <location>
        <begin position="572"/>
        <end position="581"/>
    </location>
</feature>
<dbReference type="GO" id="GO:2000737">
    <property type="term" value="P:negative regulation of stem cell differentiation"/>
    <property type="evidence" value="ECO:0007669"/>
    <property type="project" value="Ensembl"/>
</dbReference>
<evidence type="ECO:0000256" key="18">
    <source>
        <dbReference type="ARBA" id="ARBA00040213"/>
    </source>
</evidence>
<dbReference type="GO" id="GO:0005794">
    <property type="term" value="C:Golgi apparatus"/>
    <property type="evidence" value="ECO:0007669"/>
    <property type="project" value="UniProtKB-ARBA"/>
</dbReference>
<dbReference type="GO" id="GO:0071391">
    <property type="term" value="P:cellular response to estrogen stimulus"/>
    <property type="evidence" value="ECO:0007669"/>
    <property type="project" value="Ensembl"/>
</dbReference>
<dbReference type="Pfam" id="PF00069">
    <property type="entry name" value="Pkinase"/>
    <property type="match status" value="1"/>
</dbReference>
<dbReference type="InterPro" id="IPR011009">
    <property type="entry name" value="Kinase-like_dom_sf"/>
</dbReference>
<dbReference type="GO" id="GO:0002944">
    <property type="term" value="C:cyclin K-CDK12 complex"/>
    <property type="evidence" value="ECO:0007669"/>
    <property type="project" value="Ensembl"/>
</dbReference>
<comment type="catalytic activity">
    <reaction evidence="22">
        <text>L-seryl-[protein] + ATP = O-phospho-L-seryl-[protein] + ADP + H(+)</text>
        <dbReference type="Rhea" id="RHEA:17989"/>
        <dbReference type="Rhea" id="RHEA-COMP:9863"/>
        <dbReference type="Rhea" id="RHEA-COMP:11604"/>
        <dbReference type="ChEBI" id="CHEBI:15378"/>
        <dbReference type="ChEBI" id="CHEBI:29999"/>
        <dbReference type="ChEBI" id="CHEBI:30616"/>
        <dbReference type="ChEBI" id="CHEBI:83421"/>
        <dbReference type="ChEBI" id="CHEBI:456216"/>
        <dbReference type="EC" id="2.7.11.24"/>
    </reaction>
</comment>
<feature type="domain" description="Protein kinase" evidence="27">
    <location>
        <begin position="723"/>
        <end position="1059"/>
    </location>
</feature>
<keyword evidence="17" id="KW-0539">Nucleus</keyword>
<feature type="compositionally biased region" description="Basic and acidic residues" evidence="26">
    <location>
        <begin position="650"/>
        <end position="662"/>
    </location>
</feature>
<feature type="compositionally biased region" description="Basic residues" evidence="26">
    <location>
        <begin position="365"/>
        <end position="380"/>
    </location>
</feature>
<evidence type="ECO:0000256" key="23">
    <source>
        <dbReference type="ARBA" id="ARBA00048367"/>
    </source>
</evidence>
<dbReference type="EC" id="2.7.11.22" evidence="8"/>
<evidence type="ECO:0000256" key="26">
    <source>
        <dbReference type="SAM" id="MobiDB-lite"/>
    </source>
</evidence>
<dbReference type="GO" id="GO:0005925">
    <property type="term" value="C:focal adhesion"/>
    <property type="evidence" value="ECO:0007669"/>
    <property type="project" value="UniProtKB-SubCell"/>
</dbReference>
<feature type="compositionally biased region" description="Polar residues" evidence="26">
    <location>
        <begin position="266"/>
        <end position="275"/>
    </location>
</feature>
<dbReference type="EC" id="2.7.11.23" evidence="6"/>
<feature type="compositionally biased region" description="Pro residues" evidence="26">
    <location>
        <begin position="1181"/>
        <end position="1194"/>
    </location>
</feature>
<dbReference type="GO" id="GO:0005901">
    <property type="term" value="C:caveola"/>
    <property type="evidence" value="ECO:0007669"/>
    <property type="project" value="UniProtKB-SubCell"/>
</dbReference>
<evidence type="ECO:0000256" key="19">
    <source>
        <dbReference type="ARBA" id="ARBA00041920"/>
    </source>
</evidence>
<feature type="compositionally biased region" description="Basic residues" evidence="26">
    <location>
        <begin position="107"/>
        <end position="119"/>
    </location>
</feature>
<dbReference type="PROSITE" id="PS00107">
    <property type="entry name" value="PROTEIN_KINASE_ATP"/>
    <property type="match status" value="1"/>
</dbReference>
<dbReference type="GO" id="GO:0008353">
    <property type="term" value="F:RNA polymerase II CTD heptapeptide repeat kinase activity"/>
    <property type="evidence" value="ECO:0007669"/>
    <property type="project" value="UniProtKB-EC"/>
</dbReference>
<keyword evidence="11" id="KW-0808">Transferase</keyword>
<dbReference type="Proteomes" id="UP000694386">
    <property type="component" value="Unplaced"/>
</dbReference>
<feature type="compositionally biased region" description="Low complexity" evidence="26">
    <location>
        <begin position="597"/>
        <end position="607"/>
    </location>
</feature>
<evidence type="ECO:0000256" key="14">
    <source>
        <dbReference type="ARBA" id="ARBA00022840"/>
    </source>
</evidence>
<evidence type="ECO:0000256" key="9">
    <source>
        <dbReference type="ARBA" id="ARBA00022527"/>
    </source>
</evidence>